<reference evidence="3 4" key="1">
    <citation type="submission" date="2019-03" db="EMBL/GenBank/DDBJ databases">
        <title>Genomic Encyclopedia of Archaeal and Bacterial Type Strains, Phase II (KMG-II): from individual species to whole genera.</title>
        <authorList>
            <person name="Goeker M."/>
        </authorList>
    </citation>
    <scope>NUCLEOTIDE SEQUENCE [LARGE SCALE GENOMIC DNA]</scope>
    <source>
        <strain evidence="3 4">DSM 28323</strain>
    </source>
</reference>
<comment type="caution">
    <text evidence="3">The sequence shown here is derived from an EMBL/GenBank/DDBJ whole genome shotgun (WGS) entry which is preliminary data.</text>
</comment>
<dbReference type="InterPro" id="IPR006016">
    <property type="entry name" value="UspA"/>
</dbReference>
<dbReference type="OrthoDB" id="9788959at2"/>
<dbReference type="PRINTS" id="PR01438">
    <property type="entry name" value="UNVRSLSTRESS"/>
</dbReference>
<dbReference type="PANTHER" id="PTHR46268">
    <property type="entry name" value="STRESS RESPONSE PROTEIN NHAX"/>
    <property type="match status" value="1"/>
</dbReference>
<dbReference type="InterPro" id="IPR006015">
    <property type="entry name" value="Universal_stress_UspA"/>
</dbReference>
<dbReference type="Proteomes" id="UP000295741">
    <property type="component" value="Unassembled WGS sequence"/>
</dbReference>
<comment type="similarity">
    <text evidence="1">Belongs to the universal stress protein A family.</text>
</comment>
<proteinExistence type="inferred from homology"/>
<dbReference type="PANTHER" id="PTHR46268:SF6">
    <property type="entry name" value="UNIVERSAL STRESS PROTEIN UP12"/>
    <property type="match status" value="1"/>
</dbReference>
<evidence type="ECO:0000259" key="2">
    <source>
        <dbReference type="Pfam" id="PF00582"/>
    </source>
</evidence>
<dbReference type="Pfam" id="PF00582">
    <property type="entry name" value="Usp"/>
    <property type="match status" value="1"/>
</dbReference>
<evidence type="ECO:0000313" key="4">
    <source>
        <dbReference type="Proteomes" id="UP000295741"/>
    </source>
</evidence>
<gene>
    <name evidence="3" type="ORF">BC659_0748</name>
</gene>
<dbReference type="Gene3D" id="3.40.50.12370">
    <property type="match status" value="1"/>
</dbReference>
<evidence type="ECO:0000256" key="1">
    <source>
        <dbReference type="ARBA" id="ARBA00008791"/>
    </source>
</evidence>
<dbReference type="EMBL" id="SNWP01000010">
    <property type="protein sequence ID" value="TDO28670.1"/>
    <property type="molecule type" value="Genomic_DNA"/>
</dbReference>
<dbReference type="RefSeq" id="WP_133473299.1">
    <property type="nucleotide sequence ID" value="NZ_SNWP01000010.1"/>
</dbReference>
<organism evidence="3 4">
    <name type="scientific">Sediminibacterium goheungense</name>
    <dbReference type="NCBI Taxonomy" id="1086393"/>
    <lineage>
        <taxon>Bacteria</taxon>
        <taxon>Pseudomonadati</taxon>
        <taxon>Bacteroidota</taxon>
        <taxon>Chitinophagia</taxon>
        <taxon>Chitinophagales</taxon>
        <taxon>Chitinophagaceae</taxon>
        <taxon>Sediminibacterium</taxon>
    </lineage>
</organism>
<dbReference type="CDD" id="cd00293">
    <property type="entry name" value="USP-like"/>
    <property type="match status" value="1"/>
</dbReference>
<keyword evidence="4" id="KW-1185">Reference proteome</keyword>
<sequence length="277" mass="30415">MKKILVPTDFSAAAKNAALYAFKLAEQLKAGEVILYHAYEAPVNIDPMVPTVVIPDIDTLKESSEQALANFKSVVCPFCATGIAVSTLSKYDHLGNGLDAICKETGAAMIVMGVTGGNLLEEKIIGSNALSVAKNGTIPVIIVPPKAVFTRIEEVMLVCDFNKVVETTPVQPIREMLDATNAKLFVLHVDKENRNWSPDTPFESLMLDTLLQGYNPQYHFENNNNFVEAVNIVAQERMIDLIITIPKKHGLFEGLFHASATKKLAYHSHVPIMVIHE</sequence>
<name>A0A4R6J0F9_9BACT</name>
<protein>
    <submittedName>
        <fullName evidence="3">Nucleotide-binding universal stress UspA family protein</fullName>
    </submittedName>
</protein>
<dbReference type="AlphaFoldDB" id="A0A4R6J0F9"/>
<evidence type="ECO:0000313" key="3">
    <source>
        <dbReference type="EMBL" id="TDO28670.1"/>
    </source>
</evidence>
<feature type="domain" description="UspA" evidence="2">
    <location>
        <begin position="1"/>
        <end position="144"/>
    </location>
</feature>
<dbReference type="SUPFAM" id="SSF52402">
    <property type="entry name" value="Adenine nucleotide alpha hydrolases-like"/>
    <property type="match status" value="2"/>
</dbReference>
<accession>A0A4R6J0F9</accession>